<name>A0A0F6HC25_LEPIR</name>
<comment type="caution">
    <text evidence="1">The sequence shown here is derived from an EMBL/GenBank/DDBJ whole genome shotgun (WGS) entry which is preliminary data.</text>
</comment>
<evidence type="ECO:0000313" key="1">
    <source>
        <dbReference type="EMBL" id="EKO25852.1"/>
    </source>
</evidence>
<accession>A0A0F6HC25</accession>
<gene>
    <name evidence="1" type="ORF">LEP1GSC104_4943</name>
</gene>
<dbReference type="AlphaFoldDB" id="A0A0F6HC25"/>
<evidence type="ECO:0000313" key="2">
    <source>
        <dbReference type="Proteomes" id="UP000006324"/>
    </source>
</evidence>
<proteinExistence type="predicted"/>
<dbReference type="EMBL" id="AHNQ02000021">
    <property type="protein sequence ID" value="EKO25852.1"/>
    <property type="molecule type" value="Genomic_DNA"/>
</dbReference>
<reference evidence="1 2" key="1">
    <citation type="submission" date="2012-09" db="EMBL/GenBank/DDBJ databases">
        <authorList>
            <person name="Harkins D.M."/>
            <person name="Durkin A.S."/>
            <person name="Brinkac L.M."/>
            <person name="Selengut J.D."/>
            <person name="Sanka R."/>
            <person name="DePew J."/>
            <person name="Purushe J."/>
            <person name="Chanthongthip A."/>
            <person name="Lattana O."/>
            <person name="Phetsouvanh R."/>
            <person name="Newton P.N."/>
            <person name="Vinetz J.M."/>
            <person name="Sutton G.G."/>
            <person name="Nelson W.C."/>
            <person name="Fouts D.E."/>
        </authorList>
    </citation>
    <scope>NUCLEOTIDE SEQUENCE [LARGE SCALE GENOMIC DNA]</scope>
    <source>
        <strain evidence="1 2">UI 12621</strain>
    </source>
</reference>
<protein>
    <submittedName>
        <fullName evidence="1">Uncharacterized protein</fullName>
    </submittedName>
</protein>
<sequence>MKFKILNEPKEKDPTKDEILEGIQQGLKEAKLIRSGKLKAKSMEQLLDEL</sequence>
<organism evidence="1 2">
    <name type="scientific">Leptospira interrogans str. UI 12621</name>
    <dbReference type="NCBI Taxonomy" id="1049937"/>
    <lineage>
        <taxon>Bacteria</taxon>
        <taxon>Pseudomonadati</taxon>
        <taxon>Spirochaetota</taxon>
        <taxon>Spirochaetia</taxon>
        <taxon>Leptospirales</taxon>
        <taxon>Leptospiraceae</taxon>
        <taxon>Leptospira</taxon>
    </lineage>
</organism>
<dbReference type="Proteomes" id="UP000006324">
    <property type="component" value="Unassembled WGS sequence"/>
</dbReference>